<dbReference type="Gene3D" id="3.10.580.10">
    <property type="entry name" value="CBS-domain"/>
    <property type="match status" value="1"/>
</dbReference>
<dbReference type="Pfam" id="PF11947">
    <property type="entry name" value="DUF3464"/>
    <property type="match status" value="1"/>
</dbReference>
<comment type="caution">
    <text evidence="11">The sequence shown here is derived from an EMBL/GenBank/DDBJ whole genome shotgun (WGS) entry which is preliminary data.</text>
</comment>
<evidence type="ECO:0000256" key="7">
    <source>
        <dbReference type="PROSITE-ProRule" id="PRU01193"/>
    </source>
</evidence>
<dbReference type="Proteomes" id="UP000326396">
    <property type="component" value="Linkage Group LG11"/>
</dbReference>
<keyword evidence="3" id="KW-0677">Repeat</keyword>
<feature type="transmembrane region" description="Helical" evidence="8">
    <location>
        <begin position="522"/>
        <end position="543"/>
    </location>
</feature>
<evidence type="ECO:0000256" key="6">
    <source>
        <dbReference type="PROSITE-ProRule" id="PRU00703"/>
    </source>
</evidence>
<protein>
    <recommendedName>
        <fullName evidence="13">CNNM transmembrane domain-containing protein</fullName>
    </recommendedName>
</protein>
<feature type="transmembrane region" description="Helical" evidence="8">
    <location>
        <begin position="13"/>
        <end position="40"/>
    </location>
</feature>
<dbReference type="InterPro" id="IPR021855">
    <property type="entry name" value="PAM68-like"/>
</dbReference>
<dbReference type="AlphaFoldDB" id="A0A5N6PTF0"/>
<keyword evidence="5 7" id="KW-0472">Membrane</keyword>
<keyword evidence="6" id="KW-0129">CBS domain</keyword>
<evidence type="ECO:0008006" key="13">
    <source>
        <dbReference type="Google" id="ProtNLM"/>
    </source>
</evidence>
<name>A0A5N6PTF0_9ASTR</name>
<evidence type="ECO:0000313" key="11">
    <source>
        <dbReference type="EMBL" id="KAD6796457.1"/>
    </source>
</evidence>
<sequence>MAANDVPCCESMFWVYLASAVALVAFAGLMSGLTLGLMSLSLLDLEVLIKAGQPNDRKNAEKIMPLVKNQHQLLCTLLICNAIAMEALPIFLDSILLPWTAILISVTLVVAFGEIIPQAVCSRYGLAIGAKLSILVRLLVIVVFPIAYPVSKLLDWILGKEHSALLRRAELKTLVDMHGDKAGKGGELTTDEITIITGALDLAQKTVKDAMTPLSEIFSLELNSKLNEDTMSLLLSKRHSRVPVYIERPDNIIGLILVKSLIKFRPEDELPIKNLNIQKIPRIHECLPLYEMLNLFRKGNSHMAVVVKSKNTLAKTHSNSSLTQIKVDKRGQNTKLSIYRSSSDPAPNQNFANSVLDSLSNPDDDVIGIITMEDVLQQLLQEPMLDERNEYVDIDNIMEINILSSPLTSGAAQASNLDCKTLISSPISSSTSNVPVSIYHQNSAQKPTIIHIKTLPFKNQSYNQNPTKRWKIEAKAKGFNGSNLNLEKKKEMVNKENKKMKEDADADDKIPDVVMQRMIGRILFNVGVPLVTGLGLLQVFSVIKEQNLWQIPRWLPFLTTFITFGASTLGIAYGTLSTSWDAENKGSLLGFEEAKKNWVQMWEEDDSGNV</sequence>
<dbReference type="GO" id="GO:0010960">
    <property type="term" value="P:magnesium ion homeostasis"/>
    <property type="evidence" value="ECO:0007669"/>
    <property type="project" value="InterPro"/>
</dbReference>
<dbReference type="Pfam" id="PF01595">
    <property type="entry name" value="CNNM"/>
    <property type="match status" value="1"/>
</dbReference>
<dbReference type="InterPro" id="IPR002550">
    <property type="entry name" value="CNNM"/>
</dbReference>
<dbReference type="PROSITE" id="PS51846">
    <property type="entry name" value="CNNM"/>
    <property type="match status" value="1"/>
</dbReference>
<gene>
    <name evidence="11" type="ORF">E3N88_07353</name>
</gene>
<evidence type="ECO:0000256" key="4">
    <source>
        <dbReference type="ARBA" id="ARBA00022989"/>
    </source>
</evidence>
<evidence type="ECO:0000259" key="9">
    <source>
        <dbReference type="PROSITE" id="PS51371"/>
    </source>
</evidence>
<keyword evidence="12" id="KW-1185">Reference proteome</keyword>
<keyword evidence="2 7" id="KW-0812">Transmembrane</keyword>
<dbReference type="PANTHER" id="PTHR12064">
    <property type="entry name" value="METAL TRANSPORTER CNNM"/>
    <property type="match status" value="1"/>
</dbReference>
<evidence type="ECO:0000256" key="5">
    <source>
        <dbReference type="ARBA" id="ARBA00023136"/>
    </source>
</evidence>
<organism evidence="11 12">
    <name type="scientific">Mikania micrantha</name>
    <name type="common">bitter vine</name>
    <dbReference type="NCBI Taxonomy" id="192012"/>
    <lineage>
        <taxon>Eukaryota</taxon>
        <taxon>Viridiplantae</taxon>
        <taxon>Streptophyta</taxon>
        <taxon>Embryophyta</taxon>
        <taxon>Tracheophyta</taxon>
        <taxon>Spermatophyta</taxon>
        <taxon>Magnoliopsida</taxon>
        <taxon>eudicotyledons</taxon>
        <taxon>Gunneridae</taxon>
        <taxon>Pentapetalae</taxon>
        <taxon>asterids</taxon>
        <taxon>campanulids</taxon>
        <taxon>Asterales</taxon>
        <taxon>Asteraceae</taxon>
        <taxon>Asteroideae</taxon>
        <taxon>Heliantheae alliance</taxon>
        <taxon>Eupatorieae</taxon>
        <taxon>Mikania</taxon>
    </lineage>
</organism>
<evidence type="ECO:0000256" key="1">
    <source>
        <dbReference type="ARBA" id="ARBA00004141"/>
    </source>
</evidence>
<dbReference type="PROSITE" id="PS51371">
    <property type="entry name" value="CBS"/>
    <property type="match status" value="1"/>
</dbReference>
<reference evidence="11 12" key="1">
    <citation type="submission" date="2019-05" db="EMBL/GenBank/DDBJ databases">
        <title>Mikania micrantha, genome provides insights into the molecular mechanism of rapid growth.</title>
        <authorList>
            <person name="Liu B."/>
        </authorList>
    </citation>
    <scope>NUCLEOTIDE SEQUENCE [LARGE SCALE GENOMIC DNA]</scope>
    <source>
        <strain evidence="11">NLD-2019</strain>
        <tissue evidence="11">Leaf</tissue>
    </source>
</reference>
<feature type="transmembrane region" description="Helical" evidence="8">
    <location>
        <begin position="97"/>
        <end position="116"/>
    </location>
</feature>
<dbReference type="CDD" id="cd04590">
    <property type="entry name" value="CBS_pair_CorC_HlyC_assoc"/>
    <property type="match status" value="1"/>
</dbReference>
<dbReference type="InterPro" id="IPR000644">
    <property type="entry name" value="CBS_dom"/>
</dbReference>
<feature type="transmembrane region" description="Helical" evidence="8">
    <location>
        <begin position="128"/>
        <end position="148"/>
    </location>
</feature>
<dbReference type="SUPFAM" id="SSF54631">
    <property type="entry name" value="CBS-domain pair"/>
    <property type="match status" value="1"/>
</dbReference>
<evidence type="ECO:0000313" key="12">
    <source>
        <dbReference type="Proteomes" id="UP000326396"/>
    </source>
</evidence>
<keyword evidence="4 7" id="KW-1133">Transmembrane helix</keyword>
<evidence type="ECO:0000256" key="8">
    <source>
        <dbReference type="SAM" id="Phobius"/>
    </source>
</evidence>
<proteinExistence type="predicted"/>
<dbReference type="GO" id="GO:0005737">
    <property type="term" value="C:cytoplasm"/>
    <property type="evidence" value="ECO:0007669"/>
    <property type="project" value="TreeGrafter"/>
</dbReference>
<evidence type="ECO:0000256" key="3">
    <source>
        <dbReference type="ARBA" id="ARBA00022737"/>
    </source>
</evidence>
<accession>A0A5N6PTF0</accession>
<dbReference type="EMBL" id="SZYD01000003">
    <property type="protein sequence ID" value="KAD6796457.1"/>
    <property type="molecule type" value="Genomic_DNA"/>
</dbReference>
<feature type="domain" description="CNNM transmembrane" evidence="10">
    <location>
        <begin position="9"/>
        <end position="192"/>
    </location>
</feature>
<evidence type="ECO:0000259" key="10">
    <source>
        <dbReference type="PROSITE" id="PS51846"/>
    </source>
</evidence>
<dbReference type="InterPro" id="IPR046342">
    <property type="entry name" value="CBS_dom_sf"/>
</dbReference>
<dbReference type="InterPro" id="IPR045095">
    <property type="entry name" value="ACDP"/>
</dbReference>
<feature type="domain" description="CBS" evidence="9">
    <location>
        <begin position="211"/>
        <end position="272"/>
    </location>
</feature>
<evidence type="ECO:0000256" key="2">
    <source>
        <dbReference type="ARBA" id="ARBA00022692"/>
    </source>
</evidence>
<feature type="transmembrane region" description="Helical" evidence="8">
    <location>
        <begin position="555"/>
        <end position="576"/>
    </location>
</feature>
<dbReference type="GO" id="GO:0030026">
    <property type="term" value="P:intracellular manganese ion homeostasis"/>
    <property type="evidence" value="ECO:0007669"/>
    <property type="project" value="TreeGrafter"/>
</dbReference>
<dbReference type="InterPro" id="IPR044751">
    <property type="entry name" value="Ion_transp-like_CBS"/>
</dbReference>
<dbReference type="OrthoDB" id="5353557at2759"/>
<dbReference type="PANTHER" id="PTHR12064:SF36">
    <property type="entry name" value="DOMAIN-CONTAINING PROTEIN, PUTATIVE, EXPRESSED-RELATED"/>
    <property type="match status" value="1"/>
</dbReference>
<dbReference type="GO" id="GO:0016020">
    <property type="term" value="C:membrane"/>
    <property type="evidence" value="ECO:0007669"/>
    <property type="project" value="UniProtKB-SubCell"/>
</dbReference>
<comment type="subcellular location">
    <subcellularLocation>
        <location evidence="1">Membrane</location>
        <topology evidence="1">Multi-pass membrane protein</topology>
    </subcellularLocation>
</comment>